<evidence type="ECO:0008006" key="3">
    <source>
        <dbReference type="Google" id="ProtNLM"/>
    </source>
</evidence>
<dbReference type="EMBL" id="FNXT01000307">
    <property type="protein sequence ID" value="SZX63346.1"/>
    <property type="molecule type" value="Genomic_DNA"/>
</dbReference>
<protein>
    <recommendedName>
        <fullName evidence="3">Trichome birefringence-like N-terminal domain-containing protein</fullName>
    </recommendedName>
</protein>
<dbReference type="PROSITE" id="PS51257">
    <property type="entry name" value="PROKAR_LIPOPROTEIN"/>
    <property type="match status" value="1"/>
</dbReference>
<dbReference type="AlphaFoldDB" id="A0A383VG21"/>
<reference evidence="1 2" key="1">
    <citation type="submission" date="2016-10" db="EMBL/GenBank/DDBJ databases">
        <authorList>
            <person name="Cai Z."/>
        </authorList>
    </citation>
    <scope>NUCLEOTIDE SEQUENCE [LARGE SCALE GENOMIC DNA]</scope>
</reference>
<accession>A0A383VG21</accession>
<dbReference type="Proteomes" id="UP000256970">
    <property type="component" value="Unassembled WGS sequence"/>
</dbReference>
<organism evidence="1 2">
    <name type="scientific">Tetradesmus obliquus</name>
    <name type="common">Green alga</name>
    <name type="synonym">Acutodesmus obliquus</name>
    <dbReference type="NCBI Taxonomy" id="3088"/>
    <lineage>
        <taxon>Eukaryota</taxon>
        <taxon>Viridiplantae</taxon>
        <taxon>Chlorophyta</taxon>
        <taxon>core chlorophytes</taxon>
        <taxon>Chlorophyceae</taxon>
        <taxon>CS clade</taxon>
        <taxon>Sphaeropleales</taxon>
        <taxon>Scenedesmaceae</taxon>
        <taxon>Tetradesmus</taxon>
    </lineage>
</organism>
<keyword evidence="2" id="KW-1185">Reference proteome</keyword>
<sequence>MYKDKGTPLLFGGVASSCSGSFCKSRETYWGRTCSFNSEQTWGVCNQEQRRHSLEYARTLGNGDILRLTPCHVLKFLRGRTLWLIGDSHSKTLYRALQCFLFDFWDQRECEASAAAADVQALYNLPAAPGQSKCFHLLGKGGGRVCMVHAVLGSSLVGNSQVAEGGVLPLLQSRFARRTDIFYINFGVWHKKSDTWRASFKPALEALGRFYKATKSRFPHVLYRETPAEHPKDSSSNACQSMRGYTYQPWDGRLVVNPAARIAVQGWDSGGWMNTAARTVLGKYKIPVVAAFNISVPLANNHIAAAAAAPAAAPAAAAAAAVAGTRYRYKIPVVAAFNISVPLANNHIGSHMSPELDCLHYCVPGVPEMWVWYLFNAIASGRSGIKAIASSSSREDMAAATRSPNLKYKCVPTATMF</sequence>
<evidence type="ECO:0000313" key="2">
    <source>
        <dbReference type="Proteomes" id="UP000256970"/>
    </source>
</evidence>
<gene>
    <name evidence="1" type="ORF">BQ4739_LOCUS3901</name>
</gene>
<name>A0A383VG21_TETOB</name>
<evidence type="ECO:0000313" key="1">
    <source>
        <dbReference type="EMBL" id="SZX63346.1"/>
    </source>
</evidence>
<proteinExistence type="predicted"/>